<dbReference type="AlphaFoldDB" id="A0A244ETM2"/>
<dbReference type="EMBL" id="MTSA01000005">
    <property type="protein sequence ID" value="OUM07836.1"/>
    <property type="molecule type" value="Genomic_DNA"/>
</dbReference>
<accession>A0A244ETM2</accession>
<proteinExistence type="predicted"/>
<sequence>MSKSLAPSHPLTPQLMQRIKREAKILKRKSQKTLRHRACLAIVARRYGFESWETCLKSFQEAFKSWRDHGKDLCATAPADEGHSYYFVQMHDYFERSCFSHWVGWSDDGYELRVPSKVNPAWFIRFFRESREETLYVIETEEDYQRWTLFWHGPALIECDLMLSKVPQFLSPEPSYNRPRLT</sequence>
<name>A0A244ETM2_PSESX</name>
<dbReference type="Proteomes" id="UP000195128">
    <property type="component" value="Unassembled WGS sequence"/>
</dbReference>
<comment type="caution">
    <text evidence="1">The sequence shown here is derived from an EMBL/GenBank/DDBJ whole genome shotgun (WGS) entry which is preliminary data.</text>
</comment>
<gene>
    <name evidence="1" type="ORF">BW686_07295</name>
</gene>
<evidence type="ECO:0000313" key="2">
    <source>
        <dbReference type="Proteomes" id="UP000195128"/>
    </source>
</evidence>
<dbReference type="OrthoDB" id="1235060at2"/>
<reference evidence="1 2" key="1">
    <citation type="submission" date="2017-01" db="EMBL/GenBank/DDBJ databases">
        <authorList>
            <person name="Mah S.A."/>
            <person name="Swanson W.J."/>
            <person name="Moy G.W."/>
            <person name="Vacquier V.D."/>
        </authorList>
    </citation>
    <scope>NUCLEOTIDE SEQUENCE [LARGE SCALE GENOMIC DNA]</scope>
    <source>
        <strain evidence="1">PDD-32b-74</strain>
    </source>
</reference>
<protein>
    <submittedName>
        <fullName evidence="1">Uncharacterized protein</fullName>
    </submittedName>
</protein>
<evidence type="ECO:0000313" key="1">
    <source>
        <dbReference type="EMBL" id="OUM07836.1"/>
    </source>
</evidence>
<organism evidence="1 2">
    <name type="scientific">Pseudomonas syringae</name>
    <dbReference type="NCBI Taxonomy" id="317"/>
    <lineage>
        <taxon>Bacteria</taxon>
        <taxon>Pseudomonadati</taxon>
        <taxon>Pseudomonadota</taxon>
        <taxon>Gammaproteobacteria</taxon>
        <taxon>Pseudomonadales</taxon>
        <taxon>Pseudomonadaceae</taxon>
        <taxon>Pseudomonas</taxon>
    </lineage>
</organism>